<dbReference type="EMBL" id="NFFZ01000015">
    <property type="protein sequence ID" value="OTI57891.1"/>
    <property type="molecule type" value="Genomic_DNA"/>
</dbReference>
<dbReference type="PANTHER" id="PTHR46577:SF1">
    <property type="entry name" value="HTH-TYPE TRANSCRIPTIONAL REGULATORY PROTEIN GABR"/>
    <property type="match status" value="1"/>
</dbReference>
<dbReference type="Gene3D" id="3.90.1150.10">
    <property type="entry name" value="Aspartate Aminotransferase, domain 1"/>
    <property type="match status" value="1"/>
</dbReference>
<feature type="domain" description="HTH gntR-type" evidence="6">
    <location>
        <begin position="22"/>
        <end position="90"/>
    </location>
</feature>
<evidence type="ECO:0000259" key="6">
    <source>
        <dbReference type="PROSITE" id="PS50949"/>
    </source>
</evidence>
<evidence type="ECO:0000313" key="7">
    <source>
        <dbReference type="EMBL" id="CRO32264.1"/>
    </source>
</evidence>
<dbReference type="EMBL" id="QORE01000267">
    <property type="protein sequence ID" value="RCI74920.1"/>
    <property type="molecule type" value="Genomic_DNA"/>
</dbReference>
<sequence>MPVKANIDTDSIFRFFLPEGPGLKYKRLAQGIEESIRNGVLRQGVKLPPHRILADKLGVTAGTVSRAYGELERMGLVEARVGDGTFVRNRGRERAREAGFRNFVDSTEMCNDMSRNMHIPGNETELLSRSLQQLSAAPELLQELMLYTPDTGLLRHRQAGATWLSHGEFQAEHQQILCVNGSQHGLLVVLMAMLRAGDTLVTEQLSYPGLISAAQLLGIKVLGLEMDEEGLLPDALEEACRTNRITALYCTPTIQNPTTAVMSGARRKEIAKICREHGLIVIEDETHAVLMAERPTPLCHLLPERGILIGGMSKAVAAGLRVGYVHAPASMVSRMAAALRNSCWMATPLVLEIASRWVEDGTASALLEYQRGEIARRQALVVDLLQGLTYRSHLCCPHFWVEVPAPWRAIEIEQGMRGQQHLVTTAEAFSTGRGTLPQAIRISVSNSPGGGNTLSDGFAVLAALLREGPQEMLTMRA</sequence>
<keyword evidence="9" id="KW-0808">Transferase</keyword>
<reference evidence="7" key="2">
    <citation type="submission" date="2015-06" db="EMBL/GenBank/DDBJ databases">
        <authorList>
            <person name="Radhakrishnan R."/>
            <person name="Underwood A."/>
            <person name="Al-Shahib A."/>
        </authorList>
    </citation>
    <scope>NUCLEOTIDE SEQUENCE</scope>
    <source>
        <strain evidence="7">P19_London_7_VIM_2_05_10</strain>
    </source>
</reference>
<keyword evidence="4" id="KW-0238">DNA-binding</keyword>
<comment type="similarity">
    <text evidence="1">In the C-terminal section; belongs to the class-I pyridoxal-phosphate-dependent aminotransferase family.</text>
</comment>
<name>A0A0D7MB04_PSEAI</name>
<dbReference type="InterPro" id="IPR051446">
    <property type="entry name" value="HTH_trans_reg/aminotransferase"/>
</dbReference>
<dbReference type="EMBL" id="CVVU01000066">
    <property type="protein sequence ID" value="CRO32264.1"/>
    <property type="molecule type" value="Genomic_DNA"/>
</dbReference>
<dbReference type="PROSITE" id="PS50949">
    <property type="entry name" value="HTH_GNTR"/>
    <property type="match status" value="1"/>
</dbReference>
<accession>A0A1S1C7Q7</accession>
<keyword evidence="5" id="KW-0804">Transcription</keyword>
<keyword evidence="2" id="KW-0663">Pyridoxal phosphate</keyword>
<dbReference type="Proteomes" id="UP000253594">
    <property type="component" value="Unassembled WGS sequence"/>
</dbReference>
<dbReference type="CDD" id="cd00609">
    <property type="entry name" value="AAT_like"/>
    <property type="match status" value="1"/>
</dbReference>
<keyword evidence="3" id="KW-0805">Transcription regulation</keyword>
<evidence type="ECO:0000313" key="10">
    <source>
        <dbReference type="Proteomes" id="UP000045039"/>
    </source>
</evidence>
<evidence type="ECO:0000256" key="2">
    <source>
        <dbReference type="ARBA" id="ARBA00022898"/>
    </source>
</evidence>
<dbReference type="CDD" id="cd07377">
    <property type="entry name" value="WHTH_GntR"/>
    <property type="match status" value="1"/>
</dbReference>
<dbReference type="PANTHER" id="PTHR46577">
    <property type="entry name" value="HTH-TYPE TRANSCRIPTIONAL REGULATORY PROTEIN GABR"/>
    <property type="match status" value="1"/>
</dbReference>
<dbReference type="SMART" id="SM00345">
    <property type="entry name" value="HTH_GNTR"/>
    <property type="match status" value="1"/>
</dbReference>
<dbReference type="Pfam" id="PF00155">
    <property type="entry name" value="Aminotran_1_2"/>
    <property type="match status" value="1"/>
</dbReference>
<dbReference type="InterPro" id="IPR015421">
    <property type="entry name" value="PyrdxlP-dep_Trfase_major"/>
</dbReference>
<evidence type="ECO:0000313" key="11">
    <source>
        <dbReference type="Proteomes" id="UP000194857"/>
    </source>
</evidence>
<keyword evidence="9" id="KW-0032">Aminotransferase</keyword>
<evidence type="ECO:0000313" key="12">
    <source>
        <dbReference type="Proteomes" id="UP000253594"/>
    </source>
</evidence>
<proteinExistence type="inferred from homology"/>
<dbReference type="SUPFAM" id="SSF46785">
    <property type="entry name" value="Winged helix' DNA-binding domain"/>
    <property type="match status" value="1"/>
</dbReference>
<dbReference type="Gene3D" id="3.40.640.10">
    <property type="entry name" value="Type I PLP-dependent aspartate aminotransferase-like (Major domain)"/>
    <property type="match status" value="1"/>
</dbReference>
<dbReference type="RefSeq" id="WP_003106149.1">
    <property type="nucleotide sequence ID" value="NZ_AP014839.1"/>
</dbReference>
<dbReference type="InterPro" id="IPR015424">
    <property type="entry name" value="PyrdxlP-dep_Trfase"/>
</dbReference>
<dbReference type="SMR" id="A0A0D7MB04"/>
<dbReference type="InterPro" id="IPR015422">
    <property type="entry name" value="PyrdxlP-dep_Trfase_small"/>
</dbReference>
<protein>
    <submittedName>
        <fullName evidence="7 8">Transcriptional regulator</fullName>
    </submittedName>
    <submittedName>
        <fullName evidence="9">PLP-dependent aminotransferase family protein</fullName>
    </submittedName>
</protein>
<reference evidence="9 12" key="4">
    <citation type="submission" date="2018-07" db="EMBL/GenBank/DDBJ databases">
        <title>Mechanisms of high-level aminoglycoside resistance among Gram-negative pathogens in Brazil.</title>
        <authorList>
            <person name="Ballaben A.S."/>
            <person name="Darini A.L.C."/>
            <person name="Doi Y."/>
        </authorList>
    </citation>
    <scope>NUCLEOTIDE SEQUENCE [LARGE SCALE GENOMIC DNA]</scope>
    <source>
        <strain evidence="9 12">B2-305</strain>
    </source>
</reference>
<gene>
    <name evidence="7" type="primary">yjiR_2</name>
    <name evidence="8" type="ORF">CAZ10_24780</name>
    <name evidence="9" type="ORF">DT376_10395</name>
    <name evidence="7" type="ORF">PAERUG_P19_London_7_VIM_2_05_10_01344</name>
</gene>
<evidence type="ECO:0000256" key="3">
    <source>
        <dbReference type="ARBA" id="ARBA00023015"/>
    </source>
</evidence>
<comment type="caution">
    <text evidence="8">The sequence shown here is derived from an EMBL/GenBank/DDBJ whole genome shotgun (WGS) entry which is preliminary data.</text>
</comment>
<dbReference type="Gene3D" id="1.10.10.10">
    <property type="entry name" value="Winged helix-like DNA-binding domain superfamily/Winged helix DNA-binding domain"/>
    <property type="match status" value="1"/>
</dbReference>
<reference evidence="10" key="1">
    <citation type="submission" date="2015-06" db="EMBL/GenBank/DDBJ databases">
        <authorList>
            <person name="Radhakrishnan Rajesh"/>
            <person name="Underwood Anthony"/>
            <person name="Al-Shahib Ali"/>
        </authorList>
    </citation>
    <scope>NUCLEOTIDE SEQUENCE [LARGE SCALE GENOMIC DNA]</scope>
    <source>
        <strain evidence="10">P19_London_7_VIM_2_05_10</strain>
    </source>
</reference>
<evidence type="ECO:0000256" key="5">
    <source>
        <dbReference type="ARBA" id="ARBA00023163"/>
    </source>
</evidence>
<dbReference type="GO" id="GO:0030170">
    <property type="term" value="F:pyridoxal phosphate binding"/>
    <property type="evidence" value="ECO:0007669"/>
    <property type="project" value="InterPro"/>
</dbReference>
<dbReference type="InterPro" id="IPR000524">
    <property type="entry name" value="Tscrpt_reg_HTH_GntR"/>
</dbReference>
<dbReference type="Proteomes" id="UP000194857">
    <property type="component" value="Unassembled WGS sequence"/>
</dbReference>
<evidence type="ECO:0000256" key="1">
    <source>
        <dbReference type="ARBA" id="ARBA00005384"/>
    </source>
</evidence>
<dbReference type="InterPro" id="IPR036388">
    <property type="entry name" value="WH-like_DNA-bd_sf"/>
</dbReference>
<accession>A0A0D7MB04</accession>
<dbReference type="SUPFAM" id="SSF53383">
    <property type="entry name" value="PLP-dependent transferases"/>
    <property type="match status" value="1"/>
</dbReference>
<dbReference type="InterPro" id="IPR036390">
    <property type="entry name" value="WH_DNA-bd_sf"/>
</dbReference>
<dbReference type="GO" id="GO:0003700">
    <property type="term" value="F:DNA-binding transcription factor activity"/>
    <property type="evidence" value="ECO:0007669"/>
    <property type="project" value="InterPro"/>
</dbReference>
<evidence type="ECO:0000256" key="4">
    <source>
        <dbReference type="ARBA" id="ARBA00023125"/>
    </source>
</evidence>
<dbReference type="GO" id="GO:0003677">
    <property type="term" value="F:DNA binding"/>
    <property type="evidence" value="ECO:0007669"/>
    <property type="project" value="UniProtKB-KW"/>
</dbReference>
<dbReference type="InterPro" id="IPR004839">
    <property type="entry name" value="Aminotransferase_I/II_large"/>
</dbReference>
<reference evidence="8 11" key="3">
    <citation type="submission" date="2017-05" db="EMBL/GenBank/DDBJ databases">
        <authorList>
            <person name="Song R."/>
            <person name="Chenine A.L."/>
            <person name="Ruprecht R.M."/>
        </authorList>
    </citation>
    <scope>NUCLEOTIDE SEQUENCE [LARGE SCALE GENOMIC DNA]</scope>
    <source>
        <strain evidence="8 11">S567_C10_BS</strain>
    </source>
</reference>
<dbReference type="GO" id="GO:0008483">
    <property type="term" value="F:transaminase activity"/>
    <property type="evidence" value="ECO:0007669"/>
    <property type="project" value="UniProtKB-KW"/>
</dbReference>
<dbReference type="AlphaFoldDB" id="A0A0D7MB04"/>
<organism evidence="8 11">
    <name type="scientific">Pseudomonas aeruginosa</name>
    <dbReference type="NCBI Taxonomy" id="287"/>
    <lineage>
        <taxon>Bacteria</taxon>
        <taxon>Pseudomonadati</taxon>
        <taxon>Pseudomonadota</taxon>
        <taxon>Gammaproteobacteria</taxon>
        <taxon>Pseudomonadales</taxon>
        <taxon>Pseudomonadaceae</taxon>
        <taxon>Pseudomonas</taxon>
    </lineage>
</organism>
<dbReference type="Pfam" id="PF00392">
    <property type="entry name" value="GntR"/>
    <property type="match status" value="1"/>
</dbReference>
<dbReference type="Proteomes" id="UP000045039">
    <property type="component" value="Unassembled WGS sequence"/>
</dbReference>
<evidence type="ECO:0000313" key="9">
    <source>
        <dbReference type="EMBL" id="RCI74920.1"/>
    </source>
</evidence>
<evidence type="ECO:0000313" key="8">
    <source>
        <dbReference type="EMBL" id="OTI57891.1"/>
    </source>
</evidence>